<proteinExistence type="inferred from homology"/>
<keyword evidence="5" id="KW-0812">Transmembrane</keyword>
<dbReference type="GO" id="GO:0008422">
    <property type="term" value="F:beta-glucosidase activity"/>
    <property type="evidence" value="ECO:0007669"/>
    <property type="project" value="TreeGrafter"/>
</dbReference>
<keyword evidence="5" id="KW-0472">Membrane</keyword>
<comment type="similarity">
    <text evidence="1 4">Belongs to the glycosyl hydrolase 1 family.</text>
</comment>
<name>A0A7E4WB63_PANRE</name>
<evidence type="ECO:0000313" key="7">
    <source>
        <dbReference type="WBParaSite" id="Pan_g8346.t1"/>
    </source>
</evidence>
<dbReference type="PANTHER" id="PTHR10353:SF36">
    <property type="entry name" value="LP05116P"/>
    <property type="match status" value="1"/>
</dbReference>
<dbReference type="AlphaFoldDB" id="A0A7E4WB63"/>
<dbReference type="PANTHER" id="PTHR10353">
    <property type="entry name" value="GLYCOSYL HYDROLASE"/>
    <property type="match status" value="1"/>
</dbReference>
<dbReference type="PRINTS" id="PR00131">
    <property type="entry name" value="GLHYDRLASE1"/>
</dbReference>
<dbReference type="InterPro" id="IPR001360">
    <property type="entry name" value="Glyco_hydro_1"/>
</dbReference>
<keyword evidence="3" id="KW-0326">Glycosidase</keyword>
<protein>
    <submittedName>
        <fullName evidence="7">Beta-glucosidase</fullName>
    </submittedName>
</protein>
<dbReference type="Pfam" id="PF00232">
    <property type="entry name" value="Glyco_hydro_1"/>
    <property type="match status" value="1"/>
</dbReference>
<dbReference type="InterPro" id="IPR017853">
    <property type="entry name" value="GH"/>
</dbReference>
<dbReference type="SUPFAM" id="SSF51445">
    <property type="entry name" value="(Trans)glycosidases"/>
    <property type="match status" value="1"/>
</dbReference>
<evidence type="ECO:0000256" key="4">
    <source>
        <dbReference type="RuleBase" id="RU003690"/>
    </source>
</evidence>
<sequence>MRDKQVHHETLRPSETTDSVVVGSMASRIGVFAFLLAVLLPLATGLDCYAGSFVETSNEMSFEESSSITCNSTVKYCISEYVNNGQDTVYGTNCDITGYCKEAGCTRDLGNSARYCCCTDDLCVHDDASKPIEYPLDGILMSSATAAYQVEGAVDVDGRGPSIWDVWTKRPNVIHNNDTGEIACDSYHNWKEDIALLKAMNVNQYRFSVSWSRIFTDGTIDTANQKGVDYYNNIINELIKEGIEPVISIFHWDLPQGYMDKGGWLNQDTVTAFGVYSKYVFEKFGDRVKRWVTINEPLSVQNFEYCGDGLEHADGNFIPHCGWTMYLAAANLLRAHLAAVKEYNKLDEKYANGTLGVALSGSHFFPNDPNKQSDIDAAERAFQWSWGLYAHPIYSADGDWSDIVKERIANLSIEEGRIQSRLPVFTKEEIEGLRGSAQFIGVNYYSAVDTVSILDVLGEHRWDFGQGDYDSGATSFSKNTWRQMNATNPWISYVPQGLRALLVKLKTDYNNIPVLITENGVMDGIGESFNDVSRIHYLRGHLMAISQAKFVDGVDVIGYTHWSLMDNFEWKDGYSVKFGLHYVDYTSPNRTRTPKSSAKFFGDVNKAKKVTGFSIDSRY</sequence>
<dbReference type="Gene3D" id="3.20.20.80">
    <property type="entry name" value="Glycosidases"/>
    <property type="match status" value="1"/>
</dbReference>
<evidence type="ECO:0000256" key="3">
    <source>
        <dbReference type="ARBA" id="ARBA00023295"/>
    </source>
</evidence>
<organism evidence="6 7">
    <name type="scientific">Panagrellus redivivus</name>
    <name type="common">Microworm</name>
    <dbReference type="NCBI Taxonomy" id="6233"/>
    <lineage>
        <taxon>Eukaryota</taxon>
        <taxon>Metazoa</taxon>
        <taxon>Ecdysozoa</taxon>
        <taxon>Nematoda</taxon>
        <taxon>Chromadorea</taxon>
        <taxon>Rhabditida</taxon>
        <taxon>Tylenchina</taxon>
        <taxon>Panagrolaimomorpha</taxon>
        <taxon>Panagrolaimoidea</taxon>
        <taxon>Panagrolaimidae</taxon>
        <taxon>Panagrellus</taxon>
    </lineage>
</organism>
<reference evidence="6" key="1">
    <citation type="journal article" date="2013" name="Genetics">
        <title>The draft genome and transcriptome of Panagrellus redivivus are shaped by the harsh demands of a free-living lifestyle.</title>
        <authorList>
            <person name="Srinivasan J."/>
            <person name="Dillman A.R."/>
            <person name="Macchietto M.G."/>
            <person name="Heikkinen L."/>
            <person name="Lakso M."/>
            <person name="Fracchia K.M."/>
            <person name="Antoshechkin I."/>
            <person name="Mortazavi A."/>
            <person name="Wong G."/>
            <person name="Sternberg P.W."/>
        </authorList>
    </citation>
    <scope>NUCLEOTIDE SEQUENCE [LARGE SCALE GENOMIC DNA]</scope>
    <source>
        <strain evidence="6">MT8872</strain>
    </source>
</reference>
<dbReference type="GO" id="GO:0005975">
    <property type="term" value="P:carbohydrate metabolic process"/>
    <property type="evidence" value="ECO:0007669"/>
    <property type="project" value="InterPro"/>
</dbReference>
<accession>A0A7E4WB63</accession>
<keyword evidence="5" id="KW-1133">Transmembrane helix</keyword>
<dbReference type="WBParaSite" id="Pan_g8346.t1">
    <property type="protein sequence ID" value="Pan_g8346.t1"/>
    <property type="gene ID" value="Pan_g8346"/>
</dbReference>
<keyword evidence="6" id="KW-1185">Reference proteome</keyword>
<feature type="transmembrane region" description="Helical" evidence="5">
    <location>
        <begin position="20"/>
        <end position="43"/>
    </location>
</feature>
<evidence type="ECO:0000256" key="5">
    <source>
        <dbReference type="SAM" id="Phobius"/>
    </source>
</evidence>
<evidence type="ECO:0000256" key="2">
    <source>
        <dbReference type="ARBA" id="ARBA00022801"/>
    </source>
</evidence>
<dbReference type="Proteomes" id="UP000492821">
    <property type="component" value="Unassembled WGS sequence"/>
</dbReference>
<evidence type="ECO:0000313" key="6">
    <source>
        <dbReference type="Proteomes" id="UP000492821"/>
    </source>
</evidence>
<keyword evidence="2" id="KW-0378">Hydrolase</keyword>
<dbReference type="CDD" id="cd00117">
    <property type="entry name" value="TFP"/>
    <property type="match status" value="1"/>
</dbReference>
<reference evidence="7" key="2">
    <citation type="submission" date="2020-10" db="UniProtKB">
        <authorList>
            <consortium name="WormBaseParasite"/>
        </authorList>
    </citation>
    <scope>IDENTIFICATION</scope>
</reference>
<evidence type="ECO:0000256" key="1">
    <source>
        <dbReference type="ARBA" id="ARBA00010838"/>
    </source>
</evidence>